<dbReference type="PANTHER" id="PTHR32080">
    <property type="entry name" value="ANTIFUNGAL PROTEIN GINKBILOBIN-2-LIKE"/>
    <property type="match status" value="1"/>
</dbReference>
<evidence type="ECO:0000256" key="4">
    <source>
        <dbReference type="ARBA" id="ARBA00022737"/>
    </source>
</evidence>
<evidence type="ECO:0000256" key="9">
    <source>
        <dbReference type="SAM" id="Phobius"/>
    </source>
</evidence>
<dbReference type="InterPro" id="IPR002902">
    <property type="entry name" value="GNK2"/>
</dbReference>
<keyword evidence="3 10" id="KW-0732">Signal</keyword>
<dbReference type="Gene3D" id="3.30.430.20">
    <property type="entry name" value="Gnk2 domain, C-X8-C-X2-C motif"/>
    <property type="match status" value="2"/>
</dbReference>
<evidence type="ECO:0000313" key="13">
    <source>
        <dbReference type="Proteomes" id="UP001153555"/>
    </source>
</evidence>
<keyword evidence="2" id="KW-0945">Host-virus interaction</keyword>
<evidence type="ECO:0000256" key="6">
    <source>
        <dbReference type="ARBA" id="ARBA00023157"/>
    </source>
</evidence>
<comment type="subcellular location">
    <subcellularLocation>
        <location evidence="7">Cell junction</location>
        <location evidence="7">Plasmodesma</location>
    </subcellularLocation>
    <subcellularLocation>
        <location evidence="1">Cell membrane</location>
        <topology evidence="1">Single-pass type I membrane protein</topology>
    </subcellularLocation>
</comment>
<dbReference type="GO" id="GO:0046739">
    <property type="term" value="P:transport of virus in multicellular host"/>
    <property type="evidence" value="ECO:0007669"/>
    <property type="project" value="TreeGrafter"/>
</dbReference>
<keyword evidence="13" id="KW-1185">Reference proteome</keyword>
<evidence type="ECO:0000256" key="8">
    <source>
        <dbReference type="ARBA" id="ARBA00038393"/>
    </source>
</evidence>
<reference evidence="12" key="1">
    <citation type="submission" date="2019-12" db="EMBL/GenBank/DDBJ databases">
        <authorList>
            <person name="Scholes J."/>
        </authorList>
    </citation>
    <scope>NUCLEOTIDE SEQUENCE</scope>
</reference>
<dbReference type="PROSITE" id="PS51473">
    <property type="entry name" value="GNK2"/>
    <property type="match status" value="2"/>
</dbReference>
<dbReference type="InterPro" id="IPR038408">
    <property type="entry name" value="GNK2_sf"/>
</dbReference>
<name>A0A9N7R7F7_STRHE</name>
<dbReference type="FunFam" id="3.30.430.20:FF:000008">
    <property type="entry name" value="cysteine-rich repeat secretory protein 3"/>
    <property type="match status" value="1"/>
</dbReference>
<dbReference type="GO" id="GO:0009506">
    <property type="term" value="C:plasmodesma"/>
    <property type="evidence" value="ECO:0007669"/>
    <property type="project" value="UniProtKB-SubCell"/>
</dbReference>
<dbReference type="GO" id="GO:0010497">
    <property type="term" value="P:plasmodesmata-mediated intercellular transport"/>
    <property type="evidence" value="ECO:0007669"/>
    <property type="project" value="TreeGrafter"/>
</dbReference>
<proteinExistence type="inferred from homology"/>
<evidence type="ECO:0000256" key="3">
    <source>
        <dbReference type="ARBA" id="ARBA00022729"/>
    </source>
</evidence>
<evidence type="ECO:0000256" key="2">
    <source>
        <dbReference type="ARBA" id="ARBA00022581"/>
    </source>
</evidence>
<keyword evidence="9" id="KW-0472">Membrane</keyword>
<comment type="caution">
    <text evidence="12">The sequence shown here is derived from an EMBL/GenBank/DDBJ whole genome shotgun (WGS) entry which is preliminary data.</text>
</comment>
<dbReference type="OrthoDB" id="1926347at2759"/>
<evidence type="ECO:0000256" key="1">
    <source>
        <dbReference type="ARBA" id="ARBA00004251"/>
    </source>
</evidence>
<evidence type="ECO:0000256" key="5">
    <source>
        <dbReference type="ARBA" id="ARBA00022949"/>
    </source>
</evidence>
<feature type="transmembrane region" description="Helical" evidence="9">
    <location>
        <begin position="261"/>
        <end position="280"/>
    </location>
</feature>
<dbReference type="CDD" id="cd23509">
    <property type="entry name" value="Gnk2-like"/>
    <property type="match status" value="2"/>
</dbReference>
<keyword evidence="9" id="KW-0812">Transmembrane</keyword>
<dbReference type="GO" id="GO:0005886">
    <property type="term" value="C:plasma membrane"/>
    <property type="evidence" value="ECO:0007669"/>
    <property type="project" value="UniProtKB-SubCell"/>
</dbReference>
<evidence type="ECO:0000256" key="7">
    <source>
        <dbReference type="ARBA" id="ARBA00024184"/>
    </source>
</evidence>
<feature type="domain" description="Gnk2-homologous" evidence="11">
    <location>
        <begin position="138"/>
        <end position="237"/>
    </location>
</feature>
<dbReference type="InterPro" id="IPR051378">
    <property type="entry name" value="Cell2Cell_Antifungal"/>
</dbReference>
<feature type="chain" id="PRO_5040397341" evidence="10">
    <location>
        <begin position="26"/>
        <end position="305"/>
    </location>
</feature>
<keyword evidence="5" id="KW-0965">Cell junction</keyword>
<keyword evidence="9" id="KW-1133">Transmembrane helix</keyword>
<dbReference type="AlphaFoldDB" id="A0A9N7R7F7"/>
<dbReference type="Pfam" id="PF01657">
    <property type="entry name" value="Stress-antifung"/>
    <property type="match status" value="2"/>
</dbReference>
<evidence type="ECO:0000256" key="10">
    <source>
        <dbReference type="SAM" id="SignalP"/>
    </source>
</evidence>
<comment type="similarity">
    <text evidence="8">Belongs to the cysteine-rich repeat secretory protein family. Plasmodesmata-located proteins (PDLD) subfamily.</text>
</comment>
<organism evidence="12 13">
    <name type="scientific">Striga hermonthica</name>
    <name type="common">Purple witchweed</name>
    <name type="synonym">Buchnera hermonthica</name>
    <dbReference type="NCBI Taxonomy" id="68872"/>
    <lineage>
        <taxon>Eukaryota</taxon>
        <taxon>Viridiplantae</taxon>
        <taxon>Streptophyta</taxon>
        <taxon>Embryophyta</taxon>
        <taxon>Tracheophyta</taxon>
        <taxon>Spermatophyta</taxon>
        <taxon>Magnoliopsida</taxon>
        <taxon>eudicotyledons</taxon>
        <taxon>Gunneridae</taxon>
        <taxon>Pentapetalae</taxon>
        <taxon>asterids</taxon>
        <taxon>lamiids</taxon>
        <taxon>Lamiales</taxon>
        <taxon>Orobanchaceae</taxon>
        <taxon>Buchnereae</taxon>
        <taxon>Striga</taxon>
    </lineage>
</organism>
<sequence>MVLSHPSSSLILPISLAVFLSLASSSDYTNLVFKGCADQSFPDSDKLHSHTIKHLLDGLISQSSAAKFHNATSGAASSSAVDGRFQCRGDLSGDSCSACVRKASSLAGKLCRRAVAVRIQLAGCYLRYEASGFQVAGASELLFKICGPGRAREPGFGARLDAALGGMANGLEDGGGFYAGGYRSVYVLGQCEGDLGGTECVECVKNADDRAKSECGGSMSAQVYMQACFISYTYYPDGVPADRKSLSSSGGGRGTNSGKTVAIVMGGLVSVGLLTSCFLFTKSAFKKKTTTQHHTHNNNNNYGGG</sequence>
<keyword evidence="4" id="KW-0677">Repeat</keyword>
<protein>
    <submittedName>
        <fullName evidence="12">Cysteine-rich repeat secretory protein 11</fullName>
    </submittedName>
</protein>
<gene>
    <name evidence="12" type="ORF">SHERM_15261</name>
</gene>
<feature type="domain" description="Gnk2-homologous" evidence="11">
    <location>
        <begin position="29"/>
        <end position="133"/>
    </location>
</feature>
<evidence type="ECO:0000313" key="12">
    <source>
        <dbReference type="EMBL" id="CAA0815225.1"/>
    </source>
</evidence>
<feature type="signal peptide" evidence="10">
    <location>
        <begin position="1"/>
        <end position="25"/>
    </location>
</feature>
<keyword evidence="6" id="KW-1015">Disulfide bond</keyword>
<dbReference type="PANTHER" id="PTHR32080:SF36">
    <property type="entry name" value="PLASMODESMATA-LOCATED PROTEIN 1"/>
    <property type="match status" value="1"/>
</dbReference>
<accession>A0A9N7R7F7</accession>
<evidence type="ECO:0000259" key="11">
    <source>
        <dbReference type="PROSITE" id="PS51473"/>
    </source>
</evidence>
<dbReference type="EMBL" id="CACSLK010012531">
    <property type="protein sequence ID" value="CAA0815225.1"/>
    <property type="molecule type" value="Genomic_DNA"/>
</dbReference>
<dbReference type="Proteomes" id="UP001153555">
    <property type="component" value="Unassembled WGS sequence"/>
</dbReference>